<accession>A0A8C3MID7</accession>
<dbReference type="Ensembl" id="ENSCPVT00000004840.2">
    <property type="protein sequence ID" value="ENSCPVP00000004676.1"/>
    <property type="gene ID" value="ENSCPVG00000003450.2"/>
</dbReference>
<proteinExistence type="predicted"/>
<protein>
    <submittedName>
        <fullName evidence="2">Uncharacterized protein</fullName>
    </submittedName>
</protein>
<feature type="compositionally biased region" description="Low complexity" evidence="1">
    <location>
        <begin position="112"/>
        <end position="143"/>
    </location>
</feature>
<feature type="region of interest" description="Disordered" evidence="1">
    <location>
        <begin position="82"/>
        <end position="190"/>
    </location>
</feature>
<reference evidence="2" key="3">
    <citation type="submission" date="2025-09" db="UniProtKB">
        <authorList>
            <consortium name="Ensembl"/>
        </authorList>
    </citation>
    <scope>IDENTIFICATION</scope>
</reference>
<sequence length="190" mass="20025">MSHSISQPRELNPELLRILNRCMLGTAAVWAERPCCLMSHKHIFILLSNPLCSHELQDTWGLSRCHPEMCWRGKPWKAFLMPTPTPTTPSPGERPCTRAAQGLGSAKRHPVSPGTTATARRAAGPTAAAATAPAAAPPRCAAPTAPPPAPARARAPAPAPARAPTPAPSPAPVPAPARGRPRQPPPSRPH</sequence>
<keyword evidence="3" id="KW-1185">Reference proteome</keyword>
<dbReference type="Proteomes" id="UP000694382">
    <property type="component" value="Chromosome 1"/>
</dbReference>
<feature type="compositionally biased region" description="Pro residues" evidence="1">
    <location>
        <begin position="157"/>
        <end position="175"/>
    </location>
</feature>
<evidence type="ECO:0000313" key="2">
    <source>
        <dbReference type="Ensembl" id="ENSCPVP00000004676.1"/>
    </source>
</evidence>
<reference evidence="2" key="1">
    <citation type="submission" date="2020-02" db="EMBL/GenBank/DDBJ databases">
        <authorList>
            <person name="Enbody D E."/>
            <person name="Pettersson E M."/>
        </authorList>
    </citation>
    <scope>NUCLEOTIDE SEQUENCE [LARGE SCALE GENOMIC DNA]</scope>
</reference>
<evidence type="ECO:0000256" key="1">
    <source>
        <dbReference type="SAM" id="MobiDB-lite"/>
    </source>
</evidence>
<name>A0A8C3MID7_GEOPR</name>
<reference evidence="2" key="2">
    <citation type="submission" date="2025-08" db="UniProtKB">
        <authorList>
            <consortium name="Ensembl"/>
        </authorList>
    </citation>
    <scope>IDENTIFICATION</scope>
</reference>
<evidence type="ECO:0000313" key="3">
    <source>
        <dbReference type="Proteomes" id="UP000694382"/>
    </source>
</evidence>
<organism evidence="2 3">
    <name type="scientific">Geospiza parvula</name>
    <name type="common">Small tree-finch</name>
    <name type="synonym">Camarhynchus parvulus</name>
    <dbReference type="NCBI Taxonomy" id="87175"/>
    <lineage>
        <taxon>Eukaryota</taxon>
        <taxon>Metazoa</taxon>
        <taxon>Chordata</taxon>
        <taxon>Craniata</taxon>
        <taxon>Vertebrata</taxon>
        <taxon>Euteleostomi</taxon>
        <taxon>Archelosauria</taxon>
        <taxon>Archosauria</taxon>
        <taxon>Dinosauria</taxon>
        <taxon>Saurischia</taxon>
        <taxon>Theropoda</taxon>
        <taxon>Coelurosauria</taxon>
        <taxon>Aves</taxon>
        <taxon>Neognathae</taxon>
        <taxon>Neoaves</taxon>
        <taxon>Telluraves</taxon>
        <taxon>Australaves</taxon>
        <taxon>Passeriformes</taxon>
        <taxon>Thraupidae</taxon>
        <taxon>Camarhynchus</taxon>
    </lineage>
</organism>
<dbReference type="AlphaFoldDB" id="A0A8C3MID7"/>